<feature type="binding site" evidence="12">
    <location>
        <position position="2107"/>
    </location>
    <ligand>
        <name>FAD</name>
        <dbReference type="ChEBI" id="CHEBI:57692"/>
    </ligand>
</feature>
<dbReference type="SUPFAM" id="SSF56968">
    <property type="entry name" value="Lipovitellin-phosvitin complex, beta-sheet shell regions"/>
    <property type="match status" value="1"/>
</dbReference>
<dbReference type="InterPro" id="IPR015817">
    <property type="entry name" value="Vitellinogen_open_b-sht_sub1"/>
</dbReference>
<keyword evidence="10" id="KW-1015">Disulfide bond</keyword>
<dbReference type="Gene3D" id="2.20.50.20">
    <property type="entry name" value="Lipovitellin. Chain A, domain 3"/>
    <property type="match status" value="1"/>
</dbReference>
<evidence type="ECO:0000256" key="7">
    <source>
        <dbReference type="ARBA" id="ARBA00023002"/>
    </source>
</evidence>
<dbReference type="InterPro" id="IPR001834">
    <property type="entry name" value="CBR-like"/>
</dbReference>
<dbReference type="PANTHER" id="PTHR19370:SF143">
    <property type="entry name" value="PLASMA MEMBRANE-ASSOCIATED COENZYME Q6 REDUCTASE PGA3"/>
    <property type="match status" value="1"/>
</dbReference>
<dbReference type="Pfam" id="PF00175">
    <property type="entry name" value="NAD_binding_1"/>
    <property type="match status" value="1"/>
</dbReference>
<dbReference type="PROSITE" id="PS51384">
    <property type="entry name" value="FAD_FR"/>
    <property type="match status" value="1"/>
</dbReference>
<evidence type="ECO:0000256" key="6">
    <source>
        <dbReference type="ARBA" id="ARBA00022827"/>
    </source>
</evidence>
<dbReference type="OrthoDB" id="432685at2759"/>
<dbReference type="Gene3D" id="2.20.80.10">
    <property type="entry name" value="Lipovitellin-phosvitin complex, chain A, domain 4"/>
    <property type="match status" value="1"/>
</dbReference>
<dbReference type="SUPFAM" id="SSF63380">
    <property type="entry name" value="Riboflavin synthase domain-like"/>
    <property type="match status" value="1"/>
</dbReference>
<dbReference type="Pfam" id="PF00970">
    <property type="entry name" value="FAD_binding_6"/>
    <property type="match status" value="1"/>
</dbReference>
<organism evidence="14 15">
    <name type="scientific">Chionoecetes opilio</name>
    <name type="common">Atlantic snow crab</name>
    <name type="synonym">Cancer opilio</name>
    <dbReference type="NCBI Taxonomy" id="41210"/>
    <lineage>
        <taxon>Eukaryota</taxon>
        <taxon>Metazoa</taxon>
        <taxon>Ecdysozoa</taxon>
        <taxon>Arthropoda</taxon>
        <taxon>Crustacea</taxon>
        <taxon>Multicrustacea</taxon>
        <taxon>Malacostraca</taxon>
        <taxon>Eumalacostraca</taxon>
        <taxon>Eucarida</taxon>
        <taxon>Decapoda</taxon>
        <taxon>Pleocyemata</taxon>
        <taxon>Brachyura</taxon>
        <taxon>Eubrachyura</taxon>
        <taxon>Majoidea</taxon>
        <taxon>Majidae</taxon>
        <taxon>Chionoecetes</taxon>
    </lineage>
</organism>
<dbReference type="InterPro" id="IPR017938">
    <property type="entry name" value="Riboflavin_synthase-like_b-brl"/>
</dbReference>
<sequence>MLWFGDYCQQPLLKCYVVFSVRGFILSHLINLQKSDAPEKEGLRYLLSNIVIPIDFEADLRKYSRNLDLSYFSPSLGLGAELESNVIYAPGSFIPRSLGLNLTAALDGTGIPINIGEIGTRLEGLEPIIAQLFGPASYLKTSSYSKMFHDLISFIQEKWSTIENELQRSIRDRRSVDFTDLKTIFNKLYGPQSGPVEADVFARFLGQEINYASLSKRLQDIDTDYLVQAFMRYLIQTMTTMKNMNLDTARAAQLALDYSLPTIQGTPLKMSMEVMTVAGIKMETDLIGIFSGQTASGSKVKILPSISMEAHGFIGYDNFLIKKGLKTNTTITSSNGVAIKVSRQSGQELQIDVDIPNKMEIVHVQSETFLVKHMRGQPDTKVLPPSIHDPRIRSNSCLTAFQSVLGLKVCYDVDVPDIFQASSLPLGSPLLATLSINKTESSIKGYKVALTTTSESQAIKYAGKVTVVGSSSPKEANVQLSLKKESESYLAEVKLQSSSTRGEAKATFINRPEEKRFETDVSFASNAMQFAQAFMVDLKTSTTSNQKKYEVNIYSSPSRRISEESNIFKGELLQNYKSPQLMMVDISAKSKNSLAQYIPFSLEVGADLKYYSEIPLPIRLRKLEVETDISGWKITSFFRKAGDSDQIGEYSSALQVVRQNEKLIDLRADLRLQGTPAVDFKEQFSAKAKVGQAEYKMQQMIEYQQTRTAMNMQLTRSSDNLKLIEIVAEKDAQEIKLIFQVQATKYMAPIKVAAGAVRQGQDYNAEALVMQGREVLVLLHGPVTFINSPSLTKLAADIKINNVYQLVSSLEFQEGKQAVLLGIKKQQQEVVALECTLKTQLSQGPSLQVRVYLPALLDSKAEVSVTDSVIHASTDWLMLPGSSSPQRFKGFVDVNWSNKQSQVMVMWYADKDPSKKFAVDVIIIPESTNPAQVTMNTKVVLLEKTYNTITKVAVPFLLQQYRRRNSISMEVQGPEQGKWMIEVGVQDKDENSASADLTFRSVHNNNYRLTSDLRWQRLDGPLCFEAEADIRYVSPQNKQSKFSVQATHHSSPQHRTIHLMTKASTQSMQAPLKIIFSTENVDYSYMTKLQSEGSSAETLYSYQLQTFPEGGVKLFDAAVDLKSIRDVLKTLREMMGLPSGSVVVTSAFGNKRTAYNWVYSRPSHDTHSMKMKLPSRTVEAEATYSSSKAGMKIYPNRDESEAKYEVAGEYIKSQWGGSSRYEGRMSHPKLDRDMTAVAEYTSSGSGHQGTFQLDVFPDTEDKITGSLSSVLRANNTIVIEASLSTRVLQVKPKVTVEASWAAHTAAFNFTFQKTPTSPESFKAYAKYDKIARSYGAVSLYLGVEGRPVVDVSGVVEPRQGPYCNGFALLANARTSLLGHYVVNSTVCNPAFLDIVITKKNSPSIYKAELGLQAPYKAEVSISRFDQFQIRQEYISLIGIKLSSPRRLKVDFEYKPEEITAVKDFVLEEAFRVTEAALSWTDQVYGEVERQAHQAGVPFPAPKIRALVQEAKNDIVKIYTEMKLWGEKEFWGLGEEYDPDWLLTEAQKELRTTLMEMCRTKIRPQAIQCDRNYQYPRESIEALGEMGLLGLIIPKEMGGLGENHVCAAMVVETLARYGCPSTAMIFTMHNTACSTLLFRYHNNPHLQQLLRRIPQEKLLGAISASDPATGGHDWFPLSSKVKFLKGESAVQLLKFGSWVTSAGHADFYSIMTVSPTFDHSYQNMSLFLVYKDEVRANTEDWSALGMHANHSGPMMVEGEFSAERMIGPPGDGSKNMVECIDAYFLLLTSSCWNGIAMACLDLARRHLTTTAHADIGMRVCDYPTIQDAYGECVIDTTSARTTAFMLCQMIDSVTNNNDWTIHSDLSVIPRSSKIHWCWQLKFTAAKNVANVTEAMLRVCGGTGYKTGLGLERLYRDGKAGWVMAPSNEVLRNLIGLAALTGFPAIDLWEESTNKRVVQREVKKMSPTQKEALGRQLLEEAARETSKAGPTHPYQDTDFINPFNTAPPAPAPEEIKTSDGILHQAALHKDTWTSLALASRLELGGKMVAFTFALPNPTDHTGCLPGQFVAVRLTASGKQYLRYFSPVSRPDDSGRLEVVLKYETQGMLSTHFKNLQPGSTVEFQGPCGGFEYQANQLDEITLLVGGAGITPALQLARCITRHPADHTRLTLLYYSDSFQDILYRTELKQLVVLYIKMSAPSRKSVSSRKGMKLKSLSLQEKVKVLARMDAGASMRAICAEFDIKSSTCYPFTAKERSGREGVNTLGIADTAAGRITVIHTLGEAPEGWTGEDGFIDMDKIDRFVTKPNGAKHKVIICGGPTMSIACLFSLQQLGFPPQATYIYGQFGVEQIKAVYGRSAELSGHDCHTHA</sequence>
<dbReference type="Gene3D" id="3.40.50.80">
    <property type="entry name" value="Nucleotide-binding domain of ferredoxin-NADP reductase (FNR) module"/>
    <property type="match status" value="2"/>
</dbReference>
<dbReference type="InterPro" id="IPR009075">
    <property type="entry name" value="AcylCo_DH/oxidase_C"/>
</dbReference>
<dbReference type="SMART" id="SM01169">
    <property type="entry name" value="DUF1943"/>
    <property type="match status" value="1"/>
</dbReference>
<gene>
    <name evidence="14" type="primary">VIT_3</name>
    <name evidence="14" type="ORF">GWK47_004352</name>
</gene>
<dbReference type="SUPFAM" id="SSF56645">
    <property type="entry name" value="Acyl-CoA dehydrogenase NM domain-like"/>
    <property type="match status" value="1"/>
</dbReference>
<evidence type="ECO:0000259" key="13">
    <source>
        <dbReference type="PROSITE" id="PS51384"/>
    </source>
</evidence>
<dbReference type="Gene3D" id="2.40.30.10">
    <property type="entry name" value="Translation factors"/>
    <property type="match status" value="1"/>
</dbReference>
<dbReference type="PANTHER" id="PTHR19370">
    <property type="entry name" value="NADH-CYTOCHROME B5 REDUCTASE"/>
    <property type="match status" value="1"/>
</dbReference>
<dbReference type="Proteomes" id="UP000770661">
    <property type="component" value="Unassembled WGS sequence"/>
</dbReference>
<comment type="caution">
    <text evidence="14">The sequence shown here is derived from an EMBL/GenBank/DDBJ whole genome shotgun (WGS) entry which is preliminary data.</text>
</comment>
<dbReference type="GO" id="GO:0016627">
    <property type="term" value="F:oxidoreductase activity, acting on the CH-CH group of donors"/>
    <property type="evidence" value="ECO:0007669"/>
    <property type="project" value="InterPro"/>
</dbReference>
<keyword evidence="7" id="KW-0560">Oxidoreductase</keyword>
<dbReference type="Gene3D" id="2.40.110.10">
    <property type="entry name" value="Butyryl-CoA Dehydrogenase, subunit A, domain 2"/>
    <property type="match status" value="1"/>
</dbReference>
<dbReference type="Gene3D" id="1.20.140.10">
    <property type="entry name" value="Butyryl-CoA Dehydrogenase, subunit A, domain 3"/>
    <property type="match status" value="1"/>
</dbReference>
<evidence type="ECO:0000256" key="5">
    <source>
        <dbReference type="ARBA" id="ARBA00022729"/>
    </source>
</evidence>
<dbReference type="Pfam" id="PF00441">
    <property type="entry name" value="Acyl-CoA_dh_1"/>
    <property type="match status" value="1"/>
</dbReference>
<dbReference type="InterPro" id="IPR039261">
    <property type="entry name" value="FNR_nucleotide-bd"/>
</dbReference>
<dbReference type="Pfam" id="PF09172">
    <property type="entry name" value="Vit_open_b-sht"/>
    <property type="match status" value="1"/>
</dbReference>
<dbReference type="GO" id="GO:0005319">
    <property type="term" value="F:lipid transporter activity"/>
    <property type="evidence" value="ECO:0007669"/>
    <property type="project" value="InterPro"/>
</dbReference>
<evidence type="ECO:0000256" key="11">
    <source>
        <dbReference type="ARBA" id="ARBA00023180"/>
    </source>
</evidence>
<evidence type="ECO:0000256" key="4">
    <source>
        <dbReference type="ARBA" id="ARBA00022630"/>
    </source>
</evidence>
<reference evidence="14" key="1">
    <citation type="submission" date="2020-07" db="EMBL/GenBank/DDBJ databases">
        <title>The High-quality genome of the commercially important snow crab, Chionoecetes opilio.</title>
        <authorList>
            <person name="Jeong J.-H."/>
            <person name="Ryu S."/>
        </authorList>
    </citation>
    <scope>NUCLEOTIDE SEQUENCE</scope>
    <source>
        <strain evidence="14">MADBK_172401_WGS</strain>
        <tissue evidence="14">Digestive gland</tissue>
    </source>
</reference>
<evidence type="ECO:0000313" key="14">
    <source>
        <dbReference type="EMBL" id="KAG0726331.1"/>
    </source>
</evidence>
<dbReference type="Pfam" id="PF02771">
    <property type="entry name" value="Acyl-CoA_dh_N"/>
    <property type="match status" value="1"/>
</dbReference>
<protein>
    <submittedName>
        <fullName evidence="14">Vitellogenin</fullName>
    </submittedName>
</protein>
<evidence type="ECO:0000313" key="15">
    <source>
        <dbReference type="Proteomes" id="UP000770661"/>
    </source>
</evidence>
<proteinExistence type="inferred from homology"/>
<keyword evidence="15" id="KW-1185">Reference proteome</keyword>
<feature type="binding site" evidence="12">
    <location>
        <position position="2097"/>
    </location>
    <ligand>
        <name>FAD</name>
        <dbReference type="ChEBI" id="CHEBI:57692"/>
    </ligand>
</feature>
<dbReference type="InterPro" id="IPR013786">
    <property type="entry name" value="AcylCoA_DH/ox_N"/>
</dbReference>
<dbReference type="InterPro" id="IPR015255">
    <property type="entry name" value="Vitellinogen_open_b-sht"/>
</dbReference>
<dbReference type="InterPro" id="IPR001433">
    <property type="entry name" value="OxRdtase_FAD/NAD-bd"/>
</dbReference>
<feature type="binding site" evidence="12">
    <location>
        <position position="2148"/>
    </location>
    <ligand>
        <name>FAD</name>
        <dbReference type="ChEBI" id="CHEBI:57692"/>
    </ligand>
</feature>
<evidence type="ECO:0000256" key="2">
    <source>
        <dbReference type="ARBA" id="ARBA00009347"/>
    </source>
</evidence>
<keyword evidence="3" id="KW-0813">Transport</keyword>
<feature type="binding site" evidence="12">
    <location>
        <position position="2080"/>
    </location>
    <ligand>
        <name>FAD</name>
        <dbReference type="ChEBI" id="CHEBI:57692"/>
    </ligand>
</feature>
<keyword evidence="5" id="KW-0732">Signal</keyword>
<evidence type="ECO:0000256" key="8">
    <source>
        <dbReference type="ARBA" id="ARBA00023055"/>
    </source>
</evidence>
<dbReference type="GO" id="GO:0050660">
    <property type="term" value="F:flavin adenine dinucleotide binding"/>
    <property type="evidence" value="ECO:0007669"/>
    <property type="project" value="InterPro"/>
</dbReference>
<dbReference type="GO" id="GO:0008289">
    <property type="term" value="F:lipid binding"/>
    <property type="evidence" value="ECO:0007669"/>
    <property type="project" value="UniProtKB-KW"/>
</dbReference>
<dbReference type="EMBL" id="JACEEZ010004593">
    <property type="protein sequence ID" value="KAG0726331.1"/>
    <property type="molecule type" value="Genomic_DNA"/>
</dbReference>
<dbReference type="InterPro" id="IPR046373">
    <property type="entry name" value="Acyl-CoA_Oxase/DH_mid-dom_sf"/>
</dbReference>
<feature type="domain" description="FAD-binding FR-type" evidence="13">
    <location>
        <begin position="2028"/>
        <end position="2131"/>
    </location>
</feature>
<dbReference type="InterPro" id="IPR009100">
    <property type="entry name" value="AcylCoA_DH/oxidase_NM_dom_sf"/>
</dbReference>
<accession>A0A8J5CZJ5</accession>
<evidence type="ECO:0000256" key="9">
    <source>
        <dbReference type="ARBA" id="ARBA00023121"/>
    </source>
</evidence>
<comment type="cofactor">
    <cofactor evidence="1 12">
        <name>FAD</name>
        <dbReference type="ChEBI" id="CHEBI:57692"/>
    </cofactor>
</comment>
<name>A0A8J5CZJ5_CHIOP</name>
<evidence type="ECO:0000256" key="10">
    <source>
        <dbReference type="ARBA" id="ARBA00023157"/>
    </source>
</evidence>
<dbReference type="FunFam" id="2.20.50.20:FF:000007">
    <property type="entry name" value="von Willebrand factor type D domaincontaining protein"/>
    <property type="match status" value="1"/>
</dbReference>
<dbReference type="InterPro" id="IPR008333">
    <property type="entry name" value="Cbr1-like_FAD-bd_dom"/>
</dbReference>
<evidence type="ECO:0000256" key="1">
    <source>
        <dbReference type="ARBA" id="ARBA00001974"/>
    </source>
</evidence>
<dbReference type="InterPro" id="IPR015819">
    <property type="entry name" value="Lipid_transp_b-sht_shell"/>
</dbReference>
<dbReference type="Gene3D" id="1.10.540.10">
    <property type="entry name" value="Acyl-CoA dehydrogenase/oxidase, N-terminal domain"/>
    <property type="match status" value="1"/>
</dbReference>
<dbReference type="InterPro" id="IPR037069">
    <property type="entry name" value="AcylCoA_DH/ox_N_sf"/>
</dbReference>
<dbReference type="GO" id="GO:0004128">
    <property type="term" value="F:cytochrome-b5 reductase activity, acting on NAD(P)H"/>
    <property type="evidence" value="ECO:0007669"/>
    <property type="project" value="TreeGrafter"/>
</dbReference>
<keyword evidence="6 12" id="KW-0274">FAD</keyword>
<dbReference type="SUPFAM" id="SSF47203">
    <property type="entry name" value="Acyl-CoA dehydrogenase C-terminal domain-like"/>
    <property type="match status" value="1"/>
</dbReference>
<dbReference type="InterPro" id="IPR036250">
    <property type="entry name" value="AcylCo_DH-like_C"/>
</dbReference>
<keyword evidence="8" id="KW-0445">Lipid transport</keyword>
<keyword evidence="9" id="KW-0446">Lipid-binding</keyword>
<dbReference type="SUPFAM" id="SSF52343">
    <property type="entry name" value="Ferredoxin reductase-like, C-terminal NADP-linked domain"/>
    <property type="match status" value="2"/>
</dbReference>
<keyword evidence="11" id="KW-0325">Glycoprotein</keyword>
<evidence type="ECO:0000256" key="3">
    <source>
        <dbReference type="ARBA" id="ARBA00022448"/>
    </source>
</evidence>
<comment type="similarity">
    <text evidence="2">Belongs to the acyl-CoA dehydrogenase family.</text>
</comment>
<feature type="binding site" evidence="12">
    <location>
        <position position="2099"/>
    </location>
    <ligand>
        <name>FAD</name>
        <dbReference type="ChEBI" id="CHEBI:57692"/>
    </ligand>
</feature>
<dbReference type="GO" id="GO:0006696">
    <property type="term" value="P:ergosterol biosynthetic process"/>
    <property type="evidence" value="ECO:0007669"/>
    <property type="project" value="TreeGrafter"/>
</dbReference>
<dbReference type="CDD" id="cd06183">
    <property type="entry name" value="cyt_b5_reduct_like"/>
    <property type="match status" value="1"/>
</dbReference>
<keyword evidence="4 12" id="KW-0285">Flavoprotein</keyword>
<evidence type="ECO:0000256" key="12">
    <source>
        <dbReference type="PIRSR" id="PIRSR601834-1"/>
    </source>
</evidence>
<dbReference type="InterPro" id="IPR017927">
    <property type="entry name" value="FAD-bd_FR_type"/>
</dbReference>